<keyword evidence="11" id="KW-1185">Reference proteome</keyword>
<evidence type="ECO:0000256" key="6">
    <source>
        <dbReference type="PIRSR" id="PIRSR628651-50"/>
    </source>
</evidence>
<proteinExistence type="predicted"/>
<dbReference type="SUPFAM" id="SSF57903">
    <property type="entry name" value="FYVE/PHD zinc finger"/>
    <property type="match status" value="1"/>
</dbReference>
<dbReference type="GO" id="GO:0005634">
    <property type="term" value="C:nucleus"/>
    <property type="evidence" value="ECO:0007669"/>
    <property type="project" value="TreeGrafter"/>
</dbReference>
<dbReference type="InterPro" id="IPR011011">
    <property type="entry name" value="Znf_FYVE_PHD"/>
</dbReference>
<dbReference type="Pfam" id="PF12998">
    <property type="entry name" value="ING"/>
    <property type="match status" value="1"/>
</dbReference>
<evidence type="ECO:0000256" key="4">
    <source>
        <dbReference type="ARBA" id="ARBA00023015"/>
    </source>
</evidence>
<evidence type="ECO:0000256" key="8">
    <source>
        <dbReference type="SAM" id="MobiDB-lite"/>
    </source>
</evidence>
<sequence length="230" mass="25187">MASYLKKYVDRVHDVPPQLQRLFKLIRDLDERVAALQAAVEDKCRDSLAGSAPNKKQRTKAEAAQRDEINADMQKILSLSEEKVRIAAQCYDFVDGHIRQLDEDLRAFDGDLYSDRARLGLKDGETASKALGIESDYPANAPGAVRQKRKYTRRKGTGGGTEPAGAGSPVAAQAAPMALAAATALADSSEPRYCVCNNVSYGEMIACDNPDCFIEWFHYECVGITQQPKG</sequence>
<keyword evidence="4" id="KW-0805">Transcription regulation</keyword>
<dbReference type="InterPro" id="IPR024610">
    <property type="entry name" value="ING_N_histone-binding"/>
</dbReference>
<feature type="site" description="Histone H3K4me3 binding" evidence="6">
    <location>
        <position position="216"/>
    </location>
</feature>
<feature type="region of interest" description="Disordered" evidence="8">
    <location>
        <begin position="143"/>
        <end position="168"/>
    </location>
</feature>
<feature type="coiled-coil region" evidence="7">
    <location>
        <begin position="19"/>
        <end position="46"/>
    </location>
</feature>
<dbReference type="InterPro" id="IPR028651">
    <property type="entry name" value="ING_fam"/>
</dbReference>
<feature type="site" description="Histone H3K4me3 binding" evidence="6">
    <location>
        <position position="204"/>
    </location>
</feature>
<feature type="site" description="Histone H3K4me3 binding" evidence="6">
    <location>
        <position position="193"/>
    </location>
</feature>
<gene>
    <name evidence="10" type="ORF">MNEG_0222</name>
</gene>
<evidence type="ECO:0000256" key="7">
    <source>
        <dbReference type="SAM" id="Coils"/>
    </source>
</evidence>
<dbReference type="STRING" id="145388.A0A0D2KCD9"/>
<dbReference type="GO" id="GO:0008270">
    <property type="term" value="F:zinc ion binding"/>
    <property type="evidence" value="ECO:0007669"/>
    <property type="project" value="UniProtKB-KW"/>
</dbReference>
<evidence type="ECO:0000256" key="5">
    <source>
        <dbReference type="ARBA" id="ARBA00023163"/>
    </source>
</evidence>
<feature type="site" description="Histone H3K4me3 binding" evidence="6">
    <location>
        <position position="208"/>
    </location>
</feature>
<accession>A0A0D2KCD9</accession>
<feature type="compositionally biased region" description="Basic residues" evidence="8">
    <location>
        <begin position="146"/>
        <end position="156"/>
    </location>
</feature>
<organism evidence="10 11">
    <name type="scientific">Monoraphidium neglectum</name>
    <dbReference type="NCBI Taxonomy" id="145388"/>
    <lineage>
        <taxon>Eukaryota</taxon>
        <taxon>Viridiplantae</taxon>
        <taxon>Chlorophyta</taxon>
        <taxon>core chlorophytes</taxon>
        <taxon>Chlorophyceae</taxon>
        <taxon>CS clade</taxon>
        <taxon>Sphaeropleales</taxon>
        <taxon>Selenastraceae</taxon>
        <taxon>Monoraphidium</taxon>
    </lineage>
</organism>
<evidence type="ECO:0000256" key="2">
    <source>
        <dbReference type="ARBA" id="ARBA00022833"/>
    </source>
</evidence>
<dbReference type="GeneID" id="25726340"/>
<dbReference type="SMART" id="SM01408">
    <property type="entry name" value="ING"/>
    <property type="match status" value="1"/>
</dbReference>
<evidence type="ECO:0000256" key="3">
    <source>
        <dbReference type="ARBA" id="ARBA00022853"/>
    </source>
</evidence>
<dbReference type="Gene3D" id="6.10.140.1740">
    <property type="match status" value="1"/>
</dbReference>
<keyword evidence="1" id="KW-0863">Zinc-finger</keyword>
<dbReference type="InterPro" id="IPR013083">
    <property type="entry name" value="Znf_RING/FYVE/PHD"/>
</dbReference>
<keyword evidence="7" id="KW-0175">Coiled coil</keyword>
<name>A0A0D2KCD9_9CHLO</name>
<keyword evidence="5" id="KW-0804">Transcription</keyword>
<dbReference type="PANTHER" id="PTHR10333:SF103">
    <property type="entry name" value="INHIBITOR OF GROWTH PROTEIN 3"/>
    <property type="match status" value="1"/>
</dbReference>
<dbReference type="EMBL" id="KK100236">
    <property type="protein sequence ID" value="KIZ07723.1"/>
    <property type="molecule type" value="Genomic_DNA"/>
</dbReference>
<evidence type="ECO:0000256" key="1">
    <source>
        <dbReference type="ARBA" id="ARBA00022771"/>
    </source>
</evidence>
<evidence type="ECO:0000259" key="9">
    <source>
        <dbReference type="SMART" id="SM01408"/>
    </source>
</evidence>
<dbReference type="Gene3D" id="3.30.40.10">
    <property type="entry name" value="Zinc/RING finger domain, C3HC4 (zinc finger)"/>
    <property type="match status" value="1"/>
</dbReference>
<dbReference type="RefSeq" id="XP_013906742.1">
    <property type="nucleotide sequence ID" value="XM_014051288.1"/>
</dbReference>
<feature type="domain" description="Inhibitor of growth protein N-terminal histone-binding" evidence="9">
    <location>
        <begin position="4"/>
        <end position="108"/>
    </location>
</feature>
<dbReference type="PANTHER" id="PTHR10333">
    <property type="entry name" value="INHIBITOR OF GROWTH PROTEIN"/>
    <property type="match status" value="1"/>
</dbReference>
<dbReference type="Proteomes" id="UP000054498">
    <property type="component" value="Unassembled WGS sequence"/>
</dbReference>
<dbReference type="CDD" id="cd15505">
    <property type="entry name" value="PHD_ING"/>
    <property type="match status" value="1"/>
</dbReference>
<dbReference type="GO" id="GO:0006325">
    <property type="term" value="P:chromatin organization"/>
    <property type="evidence" value="ECO:0007669"/>
    <property type="project" value="UniProtKB-KW"/>
</dbReference>
<feature type="region of interest" description="Disordered" evidence="8">
    <location>
        <begin position="46"/>
        <end position="65"/>
    </location>
</feature>
<dbReference type="CDD" id="cd17015">
    <property type="entry name" value="ING_plant"/>
    <property type="match status" value="1"/>
</dbReference>
<dbReference type="OrthoDB" id="5411773at2759"/>
<keyword evidence="1" id="KW-0479">Metal-binding</keyword>
<dbReference type="AlphaFoldDB" id="A0A0D2KCD9"/>
<protein>
    <submittedName>
        <fullName evidence="10">Inhibitor of growth protein 3</fullName>
    </submittedName>
</protein>
<evidence type="ECO:0000313" key="10">
    <source>
        <dbReference type="EMBL" id="KIZ07723.1"/>
    </source>
</evidence>
<evidence type="ECO:0000313" key="11">
    <source>
        <dbReference type="Proteomes" id="UP000054498"/>
    </source>
</evidence>
<keyword evidence="2" id="KW-0862">Zinc</keyword>
<keyword evidence="3" id="KW-0156">Chromatin regulator</keyword>
<reference evidence="10 11" key="1">
    <citation type="journal article" date="2013" name="BMC Genomics">
        <title>Reconstruction of the lipid metabolism for the microalga Monoraphidium neglectum from its genome sequence reveals characteristics suitable for biofuel production.</title>
        <authorList>
            <person name="Bogen C."/>
            <person name="Al-Dilaimi A."/>
            <person name="Albersmeier A."/>
            <person name="Wichmann J."/>
            <person name="Grundmann M."/>
            <person name="Rupp O."/>
            <person name="Lauersen K.J."/>
            <person name="Blifernez-Klassen O."/>
            <person name="Kalinowski J."/>
            <person name="Goesmann A."/>
            <person name="Mussgnug J.H."/>
            <person name="Kruse O."/>
        </authorList>
    </citation>
    <scope>NUCLEOTIDE SEQUENCE [LARGE SCALE GENOMIC DNA]</scope>
    <source>
        <strain evidence="10 11">SAG 48.87</strain>
    </source>
</reference>
<dbReference type="KEGG" id="mng:MNEG_0222"/>